<name>A0A822ZMT4_NELNU</name>
<accession>A0A822ZMT4</accession>
<keyword evidence="2" id="KW-1133">Transmembrane helix</keyword>
<reference evidence="3 4" key="1">
    <citation type="journal article" date="2020" name="Mol. Biol. Evol.">
        <title>Distinct Expression and Methylation Patterns for Genes with Different Fates following a Single Whole-Genome Duplication in Flowering Plants.</title>
        <authorList>
            <person name="Shi T."/>
            <person name="Rahmani R.S."/>
            <person name="Gugger P.F."/>
            <person name="Wang M."/>
            <person name="Li H."/>
            <person name="Zhang Y."/>
            <person name="Li Z."/>
            <person name="Wang Q."/>
            <person name="Van de Peer Y."/>
            <person name="Marchal K."/>
            <person name="Chen J."/>
        </authorList>
    </citation>
    <scope>NUCLEOTIDE SEQUENCE [LARGE SCALE GENOMIC DNA]</scope>
    <source>
        <tissue evidence="3">Leaf</tissue>
    </source>
</reference>
<feature type="region of interest" description="Disordered" evidence="1">
    <location>
        <begin position="46"/>
        <end position="71"/>
    </location>
</feature>
<dbReference type="Proteomes" id="UP000607653">
    <property type="component" value="Unassembled WGS sequence"/>
</dbReference>
<keyword evidence="2" id="KW-0472">Membrane</keyword>
<organism evidence="3 4">
    <name type="scientific">Nelumbo nucifera</name>
    <name type="common">Sacred lotus</name>
    <dbReference type="NCBI Taxonomy" id="4432"/>
    <lineage>
        <taxon>Eukaryota</taxon>
        <taxon>Viridiplantae</taxon>
        <taxon>Streptophyta</taxon>
        <taxon>Embryophyta</taxon>
        <taxon>Tracheophyta</taxon>
        <taxon>Spermatophyta</taxon>
        <taxon>Magnoliopsida</taxon>
        <taxon>Proteales</taxon>
        <taxon>Nelumbonaceae</taxon>
        <taxon>Nelumbo</taxon>
    </lineage>
</organism>
<evidence type="ECO:0000313" key="3">
    <source>
        <dbReference type="EMBL" id="DAD46532.1"/>
    </source>
</evidence>
<keyword evidence="2" id="KW-0812">Transmembrane</keyword>
<evidence type="ECO:0000256" key="1">
    <source>
        <dbReference type="SAM" id="MobiDB-lite"/>
    </source>
</evidence>
<feature type="transmembrane region" description="Helical" evidence="2">
    <location>
        <begin position="12"/>
        <end position="33"/>
    </location>
</feature>
<gene>
    <name evidence="3" type="ORF">HUJ06_016469</name>
</gene>
<proteinExistence type="predicted"/>
<evidence type="ECO:0000256" key="2">
    <source>
        <dbReference type="SAM" id="Phobius"/>
    </source>
</evidence>
<sequence length="71" mass="8051">MSTINYIDNRCIYYISLSPPLLLLLLLLSLFFFSPNNRWLSIGGIRANPDGRSPSPLPPPTGFDWRNLEAD</sequence>
<keyword evidence="4" id="KW-1185">Reference proteome</keyword>
<evidence type="ECO:0000313" key="4">
    <source>
        <dbReference type="Proteomes" id="UP000607653"/>
    </source>
</evidence>
<comment type="caution">
    <text evidence="3">The sequence shown here is derived from an EMBL/GenBank/DDBJ whole genome shotgun (WGS) entry which is preliminary data.</text>
</comment>
<dbReference type="EMBL" id="DUZY01000008">
    <property type="protein sequence ID" value="DAD46532.1"/>
    <property type="molecule type" value="Genomic_DNA"/>
</dbReference>
<dbReference type="AlphaFoldDB" id="A0A822ZMT4"/>
<protein>
    <submittedName>
        <fullName evidence="3">Uncharacterized protein</fullName>
    </submittedName>
</protein>